<keyword evidence="10" id="KW-0653">Protein transport</keyword>
<feature type="transmembrane region" description="Helical" evidence="15">
    <location>
        <begin position="243"/>
        <end position="270"/>
    </location>
</feature>
<organism evidence="17 18">
    <name type="scientific">Rhodothalassium salexigens DSM 2132</name>
    <dbReference type="NCBI Taxonomy" id="1188247"/>
    <lineage>
        <taxon>Bacteria</taxon>
        <taxon>Pseudomonadati</taxon>
        <taxon>Pseudomonadota</taxon>
        <taxon>Alphaproteobacteria</taxon>
        <taxon>Rhodothalassiales</taxon>
        <taxon>Rhodothalassiaceae</taxon>
        <taxon>Rhodothalassium</taxon>
    </lineage>
</organism>
<dbReference type="PRINTS" id="PR00812">
    <property type="entry name" value="BCTERIALGSPF"/>
</dbReference>
<dbReference type="PROSITE" id="PS00874">
    <property type="entry name" value="T2SP_F"/>
    <property type="match status" value="1"/>
</dbReference>
<evidence type="ECO:0000256" key="3">
    <source>
        <dbReference type="ARBA" id="ARBA00005745"/>
    </source>
</evidence>
<protein>
    <recommendedName>
        <fullName evidence="13">General secretion pathway protein F</fullName>
    </recommendedName>
</protein>
<dbReference type="Gene3D" id="1.20.81.30">
    <property type="entry name" value="Type II secretion system (T2SS), domain F"/>
    <property type="match status" value="2"/>
</dbReference>
<dbReference type="InParanoid" id="A0A4R2PRA0"/>
<evidence type="ECO:0000256" key="13">
    <source>
        <dbReference type="ARBA" id="ARBA00030750"/>
    </source>
</evidence>
<dbReference type="GO" id="GO:0046872">
    <property type="term" value="F:metal ion binding"/>
    <property type="evidence" value="ECO:0007669"/>
    <property type="project" value="UniProtKB-KW"/>
</dbReference>
<accession>A0A4R2PRA0</accession>
<evidence type="ECO:0000256" key="12">
    <source>
        <dbReference type="ARBA" id="ARBA00023136"/>
    </source>
</evidence>
<evidence type="ECO:0000256" key="14">
    <source>
        <dbReference type="RuleBase" id="RU003923"/>
    </source>
</evidence>
<evidence type="ECO:0000256" key="11">
    <source>
        <dbReference type="ARBA" id="ARBA00022989"/>
    </source>
</evidence>
<evidence type="ECO:0000313" key="18">
    <source>
        <dbReference type="Proteomes" id="UP000295399"/>
    </source>
</evidence>
<dbReference type="InterPro" id="IPR042094">
    <property type="entry name" value="T2SS_GspF_sf"/>
</dbReference>
<evidence type="ECO:0000256" key="7">
    <source>
        <dbReference type="ARBA" id="ARBA00022692"/>
    </source>
</evidence>
<evidence type="ECO:0000256" key="10">
    <source>
        <dbReference type="ARBA" id="ARBA00022927"/>
    </source>
</evidence>
<keyword evidence="6" id="KW-0997">Cell inner membrane</keyword>
<dbReference type="Proteomes" id="UP000295399">
    <property type="component" value="Unassembled WGS sequence"/>
</dbReference>
<dbReference type="PANTHER" id="PTHR30012:SF0">
    <property type="entry name" value="TYPE II SECRETION SYSTEM PROTEIN F-RELATED"/>
    <property type="match status" value="1"/>
</dbReference>
<keyword evidence="9" id="KW-0106">Calcium</keyword>
<dbReference type="GO" id="GO:0015627">
    <property type="term" value="C:type II protein secretion system complex"/>
    <property type="evidence" value="ECO:0007669"/>
    <property type="project" value="InterPro"/>
</dbReference>
<dbReference type="RefSeq" id="WP_132706774.1">
    <property type="nucleotide sequence ID" value="NZ_JACIGF010000001.1"/>
</dbReference>
<evidence type="ECO:0000256" key="5">
    <source>
        <dbReference type="ARBA" id="ARBA00022475"/>
    </source>
</evidence>
<dbReference type="NCBIfam" id="TIGR02120">
    <property type="entry name" value="GspF"/>
    <property type="match status" value="1"/>
</dbReference>
<feature type="domain" description="Type II secretion system protein GspF" evidence="16">
    <location>
        <begin position="305"/>
        <end position="426"/>
    </location>
</feature>
<evidence type="ECO:0000256" key="8">
    <source>
        <dbReference type="ARBA" id="ARBA00022723"/>
    </source>
</evidence>
<dbReference type="Pfam" id="PF00482">
    <property type="entry name" value="T2SSF"/>
    <property type="match status" value="2"/>
</dbReference>
<keyword evidence="5" id="KW-1003">Cell membrane</keyword>
<feature type="domain" description="Type II secretion system protein GspF" evidence="16">
    <location>
        <begin position="102"/>
        <end position="224"/>
    </location>
</feature>
<evidence type="ECO:0000259" key="16">
    <source>
        <dbReference type="Pfam" id="PF00482"/>
    </source>
</evidence>
<comment type="subcellular location">
    <subcellularLocation>
        <location evidence="2 14">Cell inner membrane</location>
        <topology evidence="2 14">Multi-pass membrane protein</topology>
    </subcellularLocation>
</comment>
<comment type="similarity">
    <text evidence="3 14">Belongs to the GSP F family.</text>
</comment>
<keyword evidence="12 15" id="KW-0472">Membrane</keyword>
<evidence type="ECO:0000256" key="9">
    <source>
        <dbReference type="ARBA" id="ARBA00022837"/>
    </source>
</evidence>
<gene>
    <name evidence="17" type="ORF">EV659_101283</name>
</gene>
<evidence type="ECO:0000256" key="2">
    <source>
        <dbReference type="ARBA" id="ARBA00004429"/>
    </source>
</evidence>
<dbReference type="FunCoup" id="A0A4R2PRA0">
    <property type="interactions" value="212"/>
</dbReference>
<evidence type="ECO:0000256" key="15">
    <source>
        <dbReference type="SAM" id="Phobius"/>
    </source>
</evidence>
<keyword evidence="11 15" id="KW-1133">Transmembrane helix</keyword>
<dbReference type="InterPro" id="IPR001992">
    <property type="entry name" value="T2SS_GspF/T4SS_PilC_CS"/>
</dbReference>
<reference evidence="17 18" key="1">
    <citation type="submission" date="2019-03" db="EMBL/GenBank/DDBJ databases">
        <title>Genomic Encyclopedia of Type Strains, Phase IV (KMG-IV): sequencing the most valuable type-strain genomes for metagenomic binning, comparative biology and taxonomic classification.</title>
        <authorList>
            <person name="Goeker M."/>
        </authorList>
    </citation>
    <scope>NUCLEOTIDE SEQUENCE [LARGE SCALE GENOMIC DNA]</scope>
    <source>
        <strain evidence="17 18">DSM 2132</strain>
    </source>
</reference>
<keyword evidence="7 14" id="KW-0812">Transmembrane</keyword>
<keyword evidence="8" id="KW-0479">Metal-binding</keyword>
<proteinExistence type="inferred from homology"/>
<evidence type="ECO:0000256" key="6">
    <source>
        <dbReference type="ARBA" id="ARBA00022519"/>
    </source>
</evidence>
<dbReference type="GO" id="GO:0015628">
    <property type="term" value="P:protein secretion by the type II secretion system"/>
    <property type="evidence" value="ECO:0007669"/>
    <property type="project" value="InterPro"/>
</dbReference>
<dbReference type="InterPro" id="IPR018076">
    <property type="entry name" value="T2SS_GspF_dom"/>
</dbReference>
<name>A0A4R2PRA0_RHOSA</name>
<dbReference type="AlphaFoldDB" id="A0A4R2PRA0"/>
<dbReference type="PANTHER" id="PTHR30012">
    <property type="entry name" value="GENERAL SECRETION PATHWAY PROTEIN"/>
    <property type="match status" value="1"/>
</dbReference>
<dbReference type="InterPro" id="IPR011850">
    <property type="entry name" value="T2SS_GspF"/>
</dbReference>
<keyword evidence="18" id="KW-1185">Reference proteome</keyword>
<dbReference type="FunFam" id="1.20.81.30:FF:000001">
    <property type="entry name" value="Type II secretion system protein F"/>
    <property type="match status" value="2"/>
</dbReference>
<feature type="transmembrane region" description="Helical" evidence="15">
    <location>
        <begin position="201"/>
        <end position="223"/>
    </location>
</feature>
<feature type="transmembrane region" description="Helical" evidence="15">
    <location>
        <begin position="407"/>
        <end position="428"/>
    </location>
</feature>
<dbReference type="OrthoDB" id="9805682at2"/>
<comment type="caution">
    <text evidence="17">The sequence shown here is derived from an EMBL/GenBank/DDBJ whole genome shotgun (WGS) entry which is preliminary data.</text>
</comment>
<keyword evidence="4 14" id="KW-0813">Transport</keyword>
<dbReference type="GO" id="GO:0005886">
    <property type="term" value="C:plasma membrane"/>
    <property type="evidence" value="ECO:0007669"/>
    <property type="project" value="UniProtKB-SubCell"/>
</dbReference>
<evidence type="ECO:0000256" key="1">
    <source>
        <dbReference type="ARBA" id="ARBA00002684"/>
    </source>
</evidence>
<comment type="function">
    <text evidence="1">Component of the type II secretion system inner membrane complex required for the energy-dependent secretion of extracellular factors such as proteases and toxins from the periplasm.</text>
</comment>
<dbReference type="EMBL" id="SLXO01000001">
    <property type="protein sequence ID" value="TCP38382.1"/>
    <property type="molecule type" value="Genomic_DNA"/>
</dbReference>
<evidence type="ECO:0000256" key="4">
    <source>
        <dbReference type="ARBA" id="ARBA00022448"/>
    </source>
</evidence>
<sequence length="435" mass="45463">MAAFEYEALDGRGRTRRGVVSADTARLARRELKRRQLVPLKLVATDAGPGAGPGAGVGAGVGAGPGARVGDGEAGGAPGLGARLARLRPAPRLSAKEVVLVTRQLATLISAAAPVEEALNTVALQSDRPLVRKVLLSVRAQVMEGQRLGDALARHPDSFSPLYRSMVAAGEAAGSLGPVMERLADYLERTHAMRAKVVSALVYPAFLAVTALAVVVLLMAFVVPKVAEQFDHLGQALPWLTRAMMALAEALQAYGAAALVALLVLGMVAVRALKRPGVRERVDRWVLALPLVGRLAREMNAARLARTLATLIASGTPVLEGLAAARNTLANSYLKASLTQVIAQVREGSGLAGALRKTGAFPPLVVYMAAMGEKGGRLDEMLGKAADYMEAEFEDVTRTALSLLEPAIIVVMGGAVGLIVLAIMLPILQLNTLAL</sequence>
<evidence type="ECO:0000313" key="17">
    <source>
        <dbReference type="EMBL" id="TCP38382.1"/>
    </source>
</evidence>
<dbReference type="InterPro" id="IPR003004">
    <property type="entry name" value="GspF/PilC"/>
</dbReference>